<comment type="caution">
    <text evidence="1">The sequence shown here is derived from an EMBL/GenBank/DDBJ whole genome shotgun (WGS) entry which is preliminary data.</text>
</comment>
<dbReference type="EMBL" id="NBSK02000005">
    <property type="protein sequence ID" value="KAJ0208265.1"/>
    <property type="molecule type" value="Genomic_DNA"/>
</dbReference>
<protein>
    <submittedName>
        <fullName evidence="1">Uncharacterized protein</fullName>
    </submittedName>
</protein>
<proteinExistence type="predicted"/>
<sequence length="90" mass="10218">MLPPKAWTLALLRHHFSSIGRCRHLYVDIGGRRLVLSTTSQSIDQLAGIKQVQKWLETLYSTRMKNLCTELALLKSGQNCKQVDVHSVNN</sequence>
<gene>
    <name evidence="1" type="ORF">LSAT_V11C500289240</name>
</gene>
<organism evidence="1 2">
    <name type="scientific">Lactuca sativa</name>
    <name type="common">Garden lettuce</name>
    <dbReference type="NCBI Taxonomy" id="4236"/>
    <lineage>
        <taxon>Eukaryota</taxon>
        <taxon>Viridiplantae</taxon>
        <taxon>Streptophyta</taxon>
        <taxon>Embryophyta</taxon>
        <taxon>Tracheophyta</taxon>
        <taxon>Spermatophyta</taxon>
        <taxon>Magnoliopsida</taxon>
        <taxon>eudicotyledons</taxon>
        <taxon>Gunneridae</taxon>
        <taxon>Pentapetalae</taxon>
        <taxon>asterids</taxon>
        <taxon>campanulids</taxon>
        <taxon>Asterales</taxon>
        <taxon>Asteraceae</taxon>
        <taxon>Cichorioideae</taxon>
        <taxon>Cichorieae</taxon>
        <taxon>Lactucinae</taxon>
        <taxon>Lactuca</taxon>
    </lineage>
</organism>
<accession>A0A9R1VL53</accession>
<evidence type="ECO:0000313" key="1">
    <source>
        <dbReference type="EMBL" id="KAJ0208265.1"/>
    </source>
</evidence>
<dbReference type="Proteomes" id="UP000235145">
    <property type="component" value="Unassembled WGS sequence"/>
</dbReference>
<reference evidence="1 2" key="1">
    <citation type="journal article" date="2017" name="Nat. Commun.">
        <title>Genome assembly with in vitro proximity ligation data and whole-genome triplication in lettuce.</title>
        <authorList>
            <person name="Reyes-Chin-Wo S."/>
            <person name="Wang Z."/>
            <person name="Yang X."/>
            <person name="Kozik A."/>
            <person name="Arikit S."/>
            <person name="Song C."/>
            <person name="Xia L."/>
            <person name="Froenicke L."/>
            <person name="Lavelle D.O."/>
            <person name="Truco M.J."/>
            <person name="Xia R."/>
            <person name="Zhu S."/>
            <person name="Xu C."/>
            <person name="Xu H."/>
            <person name="Xu X."/>
            <person name="Cox K."/>
            <person name="Korf I."/>
            <person name="Meyers B.C."/>
            <person name="Michelmore R.W."/>
        </authorList>
    </citation>
    <scope>NUCLEOTIDE SEQUENCE [LARGE SCALE GENOMIC DNA]</scope>
    <source>
        <strain evidence="2">cv. Salinas</strain>
        <tissue evidence="1">Seedlings</tissue>
    </source>
</reference>
<dbReference type="AlphaFoldDB" id="A0A9R1VL53"/>
<keyword evidence="2" id="KW-1185">Reference proteome</keyword>
<name>A0A9R1VL53_LACSA</name>
<evidence type="ECO:0000313" key="2">
    <source>
        <dbReference type="Proteomes" id="UP000235145"/>
    </source>
</evidence>